<protein>
    <submittedName>
        <fullName evidence="2">Uncharacterized protein</fullName>
    </submittedName>
</protein>
<reference evidence="2" key="1">
    <citation type="submission" date="2013-03" db="EMBL/GenBank/DDBJ databases">
        <authorList>
            <person name="Harkins D.M."/>
            <person name="Durkin A.S."/>
            <person name="Brinkac L.M."/>
            <person name="Haft D.H."/>
            <person name="Selengut J.D."/>
            <person name="Sanka R."/>
            <person name="DePew J."/>
            <person name="Purushe J."/>
            <person name="Hartskeerl R.A."/>
            <person name="Ahmed A."/>
            <person name="van der Linden H."/>
            <person name="Goris M.G.A."/>
            <person name="Vinetz J.M."/>
            <person name="Sutton G.G."/>
            <person name="Nierman W.C."/>
            <person name="Fouts D.E."/>
        </authorList>
    </citation>
    <scope>NUCLEOTIDE SEQUENCE [LARGE SCALE GENOMIC DNA]</scope>
    <source>
        <strain evidence="2">ICFT</strain>
    </source>
</reference>
<proteinExistence type="predicted"/>
<keyword evidence="3" id="KW-1185">Reference proteome</keyword>
<feature type="region of interest" description="Disordered" evidence="1">
    <location>
        <begin position="20"/>
        <end position="50"/>
    </location>
</feature>
<dbReference type="AlphaFoldDB" id="N1WM49"/>
<feature type="compositionally biased region" description="Polar residues" evidence="1">
    <location>
        <begin position="26"/>
        <end position="50"/>
    </location>
</feature>
<comment type="caution">
    <text evidence="2">The sequence shown here is derived from an EMBL/GenBank/DDBJ whole genome shotgun (WGS) entry which is preliminary data.</text>
</comment>
<dbReference type="EMBL" id="AOHC02000025">
    <property type="protein sequence ID" value="EMY78244.1"/>
    <property type="molecule type" value="Genomic_DNA"/>
</dbReference>
<dbReference type="STRING" id="1218598.LEP1GSC060_1337"/>
<evidence type="ECO:0000256" key="1">
    <source>
        <dbReference type="SAM" id="MobiDB-lite"/>
    </source>
</evidence>
<name>N1WM49_9LEPT</name>
<sequence length="50" mass="5718">MLGKIATWNRNLVLVRNTKIGEENHSNSNDPKAKYTQTARNQRQTGSNYV</sequence>
<accession>N1WM49</accession>
<organism evidence="2 3">
    <name type="scientific">Leptospira weilii serovar Ranarum str. ICFT</name>
    <dbReference type="NCBI Taxonomy" id="1218598"/>
    <lineage>
        <taxon>Bacteria</taxon>
        <taxon>Pseudomonadati</taxon>
        <taxon>Spirochaetota</taxon>
        <taxon>Spirochaetia</taxon>
        <taxon>Leptospirales</taxon>
        <taxon>Leptospiraceae</taxon>
        <taxon>Leptospira</taxon>
    </lineage>
</organism>
<gene>
    <name evidence="2" type="ORF">LEP1GSC060_1337</name>
</gene>
<evidence type="ECO:0000313" key="2">
    <source>
        <dbReference type="EMBL" id="EMY78244.1"/>
    </source>
</evidence>
<evidence type="ECO:0000313" key="3">
    <source>
        <dbReference type="Proteomes" id="UP000012313"/>
    </source>
</evidence>
<dbReference type="Proteomes" id="UP000012313">
    <property type="component" value="Unassembled WGS sequence"/>
</dbReference>